<dbReference type="RefSeq" id="WP_284221861.1">
    <property type="nucleotide sequence ID" value="NZ_BSOY01000015.1"/>
</dbReference>
<protein>
    <recommendedName>
        <fullName evidence="5">DUF2939 domain-containing protein</fullName>
    </recommendedName>
</protein>
<organism evidence="3 4">
    <name type="scientific">Brevundimonas denitrificans</name>
    <dbReference type="NCBI Taxonomy" id="1443434"/>
    <lineage>
        <taxon>Bacteria</taxon>
        <taxon>Pseudomonadati</taxon>
        <taxon>Pseudomonadota</taxon>
        <taxon>Alphaproteobacteria</taxon>
        <taxon>Caulobacterales</taxon>
        <taxon>Caulobacteraceae</taxon>
        <taxon>Brevundimonas</taxon>
    </lineage>
</organism>
<sequence length="224" mass="23492">MNAPTEEHHQPVWARKQTRRRGGGGLFGKLILFAVLMAVFVFFAAPAVAFFGIRSAAEASDVAGLSRLIDYAAVRQSLRPQLDGDPAASAPAPSFMEDPIGAVRRQIEQATAAPAPDVDAYLTPAAIAALTRGEGRYASQRVEGGLPSPDNADTGGPMPKPVYWGMNRARMSVADEGGSETVFTFERKGPFEWKLVHIGLPDGVAPAAAAPPAPTVRGSGKNGG</sequence>
<keyword evidence="4" id="KW-1185">Reference proteome</keyword>
<dbReference type="Pfam" id="PF11159">
    <property type="entry name" value="DUF2939"/>
    <property type="match status" value="1"/>
</dbReference>
<accession>A0ABQ6BGD8</accession>
<name>A0ABQ6BGD8_9CAUL</name>
<evidence type="ECO:0000256" key="2">
    <source>
        <dbReference type="SAM" id="Phobius"/>
    </source>
</evidence>
<feature type="transmembrane region" description="Helical" evidence="2">
    <location>
        <begin position="26"/>
        <end position="53"/>
    </location>
</feature>
<evidence type="ECO:0000256" key="1">
    <source>
        <dbReference type="SAM" id="MobiDB-lite"/>
    </source>
</evidence>
<proteinExistence type="predicted"/>
<dbReference type="EMBL" id="BSOY01000015">
    <property type="protein sequence ID" value="GLS01011.1"/>
    <property type="molecule type" value="Genomic_DNA"/>
</dbReference>
<dbReference type="Proteomes" id="UP001156921">
    <property type="component" value="Unassembled WGS sequence"/>
</dbReference>
<dbReference type="InterPro" id="IPR021330">
    <property type="entry name" value="DUF2939"/>
</dbReference>
<keyword evidence="2" id="KW-1133">Transmembrane helix</keyword>
<gene>
    <name evidence="3" type="ORF">GCM10007859_10210</name>
</gene>
<evidence type="ECO:0000313" key="4">
    <source>
        <dbReference type="Proteomes" id="UP001156921"/>
    </source>
</evidence>
<feature type="region of interest" description="Disordered" evidence="1">
    <location>
        <begin position="138"/>
        <end position="157"/>
    </location>
</feature>
<keyword evidence="2" id="KW-0812">Transmembrane</keyword>
<reference evidence="4" key="1">
    <citation type="journal article" date="2019" name="Int. J. Syst. Evol. Microbiol.">
        <title>The Global Catalogue of Microorganisms (GCM) 10K type strain sequencing project: providing services to taxonomists for standard genome sequencing and annotation.</title>
        <authorList>
            <consortium name="The Broad Institute Genomics Platform"/>
            <consortium name="The Broad Institute Genome Sequencing Center for Infectious Disease"/>
            <person name="Wu L."/>
            <person name="Ma J."/>
        </authorList>
    </citation>
    <scope>NUCLEOTIDE SEQUENCE [LARGE SCALE GENOMIC DNA]</scope>
    <source>
        <strain evidence="4">NBRC 110107</strain>
    </source>
</reference>
<comment type="caution">
    <text evidence="3">The sequence shown here is derived from an EMBL/GenBank/DDBJ whole genome shotgun (WGS) entry which is preliminary data.</text>
</comment>
<keyword evidence="2" id="KW-0472">Membrane</keyword>
<evidence type="ECO:0008006" key="5">
    <source>
        <dbReference type="Google" id="ProtNLM"/>
    </source>
</evidence>
<evidence type="ECO:0000313" key="3">
    <source>
        <dbReference type="EMBL" id="GLS01011.1"/>
    </source>
</evidence>